<evidence type="ECO:0000256" key="2">
    <source>
        <dbReference type="ARBA" id="ARBA00022840"/>
    </source>
</evidence>
<dbReference type="Gene3D" id="3.40.50.300">
    <property type="entry name" value="P-loop containing nucleotide triphosphate hydrolases"/>
    <property type="match status" value="1"/>
</dbReference>
<dbReference type="NCBIfam" id="NF040713">
    <property type="entry name" value="ZapE"/>
    <property type="match status" value="1"/>
</dbReference>
<evidence type="ECO:0000256" key="1">
    <source>
        <dbReference type="ARBA" id="ARBA00022741"/>
    </source>
</evidence>
<dbReference type="AlphaFoldDB" id="A0A1I3LVC6"/>
<dbReference type="InterPro" id="IPR005654">
    <property type="entry name" value="ATPase_AFG1-like"/>
</dbReference>
<dbReference type="InterPro" id="IPR027417">
    <property type="entry name" value="P-loop_NTPase"/>
</dbReference>
<dbReference type="OrthoDB" id="9774491at2"/>
<proteinExistence type="predicted"/>
<dbReference type="PANTHER" id="PTHR12169">
    <property type="entry name" value="ATPASE N2B"/>
    <property type="match status" value="1"/>
</dbReference>
<protein>
    <submittedName>
        <fullName evidence="4">Cell division protein ZapE</fullName>
    </submittedName>
</protein>
<dbReference type="Pfam" id="PF03969">
    <property type="entry name" value="AFG1_ATPase"/>
    <property type="match status" value="1"/>
</dbReference>
<keyword evidence="2" id="KW-0067">ATP-binding</keyword>
<dbReference type="GO" id="GO:0005737">
    <property type="term" value="C:cytoplasm"/>
    <property type="evidence" value="ECO:0007669"/>
    <property type="project" value="TreeGrafter"/>
</dbReference>
<organism evidence="4 5">
    <name type="scientific">Albimonas pacifica</name>
    <dbReference type="NCBI Taxonomy" id="1114924"/>
    <lineage>
        <taxon>Bacteria</taxon>
        <taxon>Pseudomonadati</taxon>
        <taxon>Pseudomonadota</taxon>
        <taxon>Alphaproteobacteria</taxon>
        <taxon>Rhodobacterales</taxon>
        <taxon>Paracoccaceae</taxon>
        <taxon>Albimonas</taxon>
    </lineage>
</organism>
<keyword evidence="5" id="KW-1185">Reference proteome</keyword>
<dbReference type="EMBL" id="FOQH01000010">
    <property type="protein sequence ID" value="SFI88510.1"/>
    <property type="molecule type" value="Genomic_DNA"/>
</dbReference>
<feature type="region of interest" description="Disordered" evidence="3">
    <location>
        <begin position="359"/>
        <end position="392"/>
    </location>
</feature>
<sequence>MTSSAETPLSRYRALVKAGTLKADPAQAQAAEQLQLLHDRLKNYDPKAGKKVARGWFGWGREKNRQETLGGLYIYGGVGRGKSMLMDLFCDIAPVSPKRRVHFHAFMQEVHAGIRKAREKHEKDPIQPVAEAIADSATLLCFDEMQITDIADAMIVGRLFEALFARGVVVVTTSNRHPDDLYKDGLNRAIFLPFIEILKDRLDVHHLDGAADHRQDRTRGDVRYLSPLGPETAAEMDRLWAEQGDAPEAPLTLEFPGRKETFQRGKPGALRAGFEELCARPLGPADYLALADAVKVVMIEDVPRLSRARNNEAKRFVTLIDALYEAKTKLYVSAAAEPESLYEDGPGAFEFERTASRIEEMRAEGWPPAPAEAGDPAERDPAQAPGALPDRG</sequence>
<dbReference type="GO" id="GO:0016887">
    <property type="term" value="F:ATP hydrolysis activity"/>
    <property type="evidence" value="ECO:0007669"/>
    <property type="project" value="InterPro"/>
</dbReference>
<accession>A0A1I3LVC6</accession>
<keyword evidence="1" id="KW-0547">Nucleotide-binding</keyword>
<dbReference type="GO" id="GO:0051301">
    <property type="term" value="P:cell division"/>
    <property type="evidence" value="ECO:0007669"/>
    <property type="project" value="UniProtKB-KW"/>
</dbReference>
<evidence type="ECO:0000313" key="4">
    <source>
        <dbReference type="EMBL" id="SFI88510.1"/>
    </source>
</evidence>
<dbReference type="Proteomes" id="UP000199377">
    <property type="component" value="Unassembled WGS sequence"/>
</dbReference>
<dbReference type="SUPFAM" id="SSF52540">
    <property type="entry name" value="P-loop containing nucleoside triphosphate hydrolases"/>
    <property type="match status" value="1"/>
</dbReference>
<reference evidence="4 5" key="1">
    <citation type="submission" date="2016-10" db="EMBL/GenBank/DDBJ databases">
        <authorList>
            <person name="de Groot N.N."/>
        </authorList>
    </citation>
    <scope>NUCLEOTIDE SEQUENCE [LARGE SCALE GENOMIC DNA]</scope>
    <source>
        <strain evidence="4 5">CGMCC 1.11030</strain>
    </source>
</reference>
<dbReference type="GO" id="GO:0005524">
    <property type="term" value="F:ATP binding"/>
    <property type="evidence" value="ECO:0007669"/>
    <property type="project" value="UniProtKB-KW"/>
</dbReference>
<dbReference type="STRING" id="1114924.SAMN05216258_110187"/>
<evidence type="ECO:0000313" key="5">
    <source>
        <dbReference type="Proteomes" id="UP000199377"/>
    </source>
</evidence>
<dbReference type="RefSeq" id="WP_092863499.1">
    <property type="nucleotide sequence ID" value="NZ_FOQH01000010.1"/>
</dbReference>
<gene>
    <name evidence="4" type="ORF">SAMN05216258_110187</name>
</gene>
<keyword evidence="4" id="KW-0132">Cell division</keyword>
<name>A0A1I3LVC6_9RHOB</name>
<dbReference type="PANTHER" id="PTHR12169:SF6">
    <property type="entry name" value="AFG1-LIKE ATPASE"/>
    <property type="match status" value="1"/>
</dbReference>
<keyword evidence="4" id="KW-0131">Cell cycle</keyword>
<evidence type="ECO:0000256" key="3">
    <source>
        <dbReference type="SAM" id="MobiDB-lite"/>
    </source>
</evidence>